<keyword evidence="1" id="KW-0862">Zinc</keyword>
<dbReference type="InterPro" id="IPR000571">
    <property type="entry name" value="Znf_CCCH"/>
</dbReference>
<evidence type="ECO:0000313" key="5">
    <source>
        <dbReference type="Proteomes" id="UP000322873"/>
    </source>
</evidence>
<accession>A0A5M9K551</accession>
<comment type="caution">
    <text evidence="4">The sequence shown here is derived from an EMBL/GenBank/DDBJ whole genome shotgun (WGS) entry which is preliminary data.</text>
</comment>
<evidence type="ECO:0000256" key="2">
    <source>
        <dbReference type="SAM" id="MobiDB-lite"/>
    </source>
</evidence>
<organism evidence="4 5">
    <name type="scientific">Monilinia fructicola</name>
    <name type="common">Brown rot fungus</name>
    <name type="synonym">Ciboria fructicola</name>
    <dbReference type="NCBI Taxonomy" id="38448"/>
    <lineage>
        <taxon>Eukaryota</taxon>
        <taxon>Fungi</taxon>
        <taxon>Dikarya</taxon>
        <taxon>Ascomycota</taxon>
        <taxon>Pezizomycotina</taxon>
        <taxon>Leotiomycetes</taxon>
        <taxon>Helotiales</taxon>
        <taxon>Sclerotiniaceae</taxon>
        <taxon>Monilinia</taxon>
    </lineage>
</organism>
<keyword evidence="1" id="KW-0863">Zinc-finger</keyword>
<protein>
    <recommendedName>
        <fullName evidence="3">C3H1-type domain-containing protein</fullName>
    </recommendedName>
</protein>
<evidence type="ECO:0000313" key="4">
    <source>
        <dbReference type="EMBL" id="KAA8576958.1"/>
    </source>
</evidence>
<proteinExistence type="predicted"/>
<name>A0A5M9K551_MONFR</name>
<feature type="domain" description="C3H1-type" evidence="3">
    <location>
        <begin position="67"/>
        <end position="95"/>
    </location>
</feature>
<reference evidence="4 5" key="1">
    <citation type="submission" date="2019-06" db="EMBL/GenBank/DDBJ databases">
        <title>Genome Sequence of the Brown Rot Fungal Pathogen Monilinia fructicola.</title>
        <authorList>
            <person name="De Miccolis Angelini R.M."/>
            <person name="Landi L."/>
            <person name="Abate D."/>
            <person name="Pollastro S."/>
            <person name="Romanazzi G."/>
            <person name="Faretra F."/>
        </authorList>
    </citation>
    <scope>NUCLEOTIDE SEQUENCE [LARGE SCALE GENOMIC DNA]</scope>
    <source>
        <strain evidence="4 5">Mfrc123</strain>
    </source>
</reference>
<dbReference type="EMBL" id="VICG01000001">
    <property type="protein sequence ID" value="KAA8576958.1"/>
    <property type="molecule type" value="Genomic_DNA"/>
</dbReference>
<gene>
    <name evidence="4" type="ORF">EYC84_006986</name>
</gene>
<sequence>MAGQPNWRKDDAGRGWREGGRERGSWRGSGRGSRGNTSGSQGNWRSGFSVARGRGCVESDRAYRSGRKSNSLCSEFQASGSCTGDSRCKYSHQLHEHSDVHTLSEQHLERTPETEEQIEIRNEFRRKYSSWKRLIKSRPRPNDIRTVEILWQGALEILDGEDRDSKQMVAGDLENDEFHGREHIRVLLEMTTYTYDAAIFVELVRPFLSVITHQALLDCLSIDTCVENLYNFISGSNGSRAMPFFQRLVANLLEMSDFADAIAKENIERTMIAMSTCLKELARRERRVLFHDDFPDIITSLEKSVGVVGVDRSSAAFSIIPSRTQELRGMIARVHGQLYREDQPPVWGASTTVMKSAYPREIIMPSKRHDNDEMDITDIRILPTEDELRSEAVEFLPSTDPDQPHFLVDSAARLLDTHFRLLRHDIFGELKSALGGLILTIEAQPSVLEDPSLNLKGIRAHSYVNAHVADITFDQRRGCEAQLSFSHPTKLAKKFPEER</sequence>
<dbReference type="Proteomes" id="UP000322873">
    <property type="component" value="Unassembled WGS sequence"/>
</dbReference>
<feature type="zinc finger region" description="C3H1-type" evidence="1">
    <location>
        <begin position="67"/>
        <end position="95"/>
    </location>
</feature>
<dbReference type="PROSITE" id="PS50103">
    <property type="entry name" value="ZF_C3H1"/>
    <property type="match status" value="1"/>
</dbReference>
<dbReference type="AlphaFoldDB" id="A0A5M9K551"/>
<evidence type="ECO:0000259" key="3">
    <source>
        <dbReference type="PROSITE" id="PS50103"/>
    </source>
</evidence>
<evidence type="ECO:0000256" key="1">
    <source>
        <dbReference type="PROSITE-ProRule" id="PRU00723"/>
    </source>
</evidence>
<feature type="region of interest" description="Disordered" evidence="2">
    <location>
        <begin position="1"/>
        <end position="47"/>
    </location>
</feature>
<feature type="compositionally biased region" description="Basic and acidic residues" evidence="2">
    <location>
        <begin position="7"/>
        <end position="25"/>
    </location>
</feature>
<dbReference type="GO" id="GO:0008270">
    <property type="term" value="F:zinc ion binding"/>
    <property type="evidence" value="ECO:0007669"/>
    <property type="project" value="UniProtKB-KW"/>
</dbReference>
<keyword evidence="5" id="KW-1185">Reference proteome</keyword>
<feature type="compositionally biased region" description="Polar residues" evidence="2">
    <location>
        <begin position="36"/>
        <end position="46"/>
    </location>
</feature>
<keyword evidence="1" id="KW-0479">Metal-binding</keyword>